<accession>A0A3M7R487</accession>
<dbReference type="AlphaFoldDB" id="A0A3M7R487"/>
<dbReference type="Proteomes" id="UP000276133">
    <property type="component" value="Unassembled WGS sequence"/>
</dbReference>
<reference evidence="2 3" key="1">
    <citation type="journal article" date="2018" name="Sci. Rep.">
        <title>Genomic signatures of local adaptation to the degree of environmental predictability in rotifers.</title>
        <authorList>
            <person name="Franch-Gras L."/>
            <person name="Hahn C."/>
            <person name="Garcia-Roger E.M."/>
            <person name="Carmona M.J."/>
            <person name="Serra M."/>
            <person name="Gomez A."/>
        </authorList>
    </citation>
    <scope>NUCLEOTIDE SEQUENCE [LARGE SCALE GENOMIC DNA]</scope>
    <source>
        <strain evidence="2">HYR1</strain>
    </source>
</reference>
<comment type="caution">
    <text evidence="2">The sequence shown here is derived from an EMBL/GenBank/DDBJ whole genome shotgun (WGS) entry which is preliminary data.</text>
</comment>
<feature type="compositionally biased region" description="Low complexity" evidence="1">
    <location>
        <begin position="49"/>
        <end position="59"/>
    </location>
</feature>
<protein>
    <submittedName>
        <fullName evidence="2">Uncharacterized protein</fullName>
    </submittedName>
</protein>
<sequence length="230" mass="26125">MYASRKLSVPLSKLEHVNLTPNPEDSVDGDGEDEELDEGDEREEEEMTKSLTKLDSSSSGRFLEGSPSDTGPVLTERSQAAPYSTWPWLCNVEKSYFAYFYYLMGRPRRLDLAKNLHSKLDNGQRGRVFLDSPNLIIFCQANKNNNNNQKKEEPKLDPSSTRFEVNRASETFNSLILFEATKILKLINFPNTAIVPTDLFSKIKINNFCSNEPLLLLKKNIAPVLMIEQV</sequence>
<feature type="compositionally biased region" description="Acidic residues" evidence="1">
    <location>
        <begin position="25"/>
        <end position="46"/>
    </location>
</feature>
<feature type="region of interest" description="Disordered" evidence="1">
    <location>
        <begin position="1"/>
        <end position="75"/>
    </location>
</feature>
<keyword evidence="3" id="KW-1185">Reference proteome</keyword>
<dbReference type="EMBL" id="REGN01004248">
    <property type="protein sequence ID" value="RNA18407.1"/>
    <property type="molecule type" value="Genomic_DNA"/>
</dbReference>
<organism evidence="2 3">
    <name type="scientific">Brachionus plicatilis</name>
    <name type="common">Marine rotifer</name>
    <name type="synonym">Brachionus muelleri</name>
    <dbReference type="NCBI Taxonomy" id="10195"/>
    <lineage>
        <taxon>Eukaryota</taxon>
        <taxon>Metazoa</taxon>
        <taxon>Spiralia</taxon>
        <taxon>Gnathifera</taxon>
        <taxon>Rotifera</taxon>
        <taxon>Eurotatoria</taxon>
        <taxon>Monogononta</taxon>
        <taxon>Pseudotrocha</taxon>
        <taxon>Ploima</taxon>
        <taxon>Brachionidae</taxon>
        <taxon>Brachionus</taxon>
    </lineage>
</organism>
<proteinExistence type="predicted"/>
<name>A0A3M7R487_BRAPC</name>
<evidence type="ECO:0000313" key="2">
    <source>
        <dbReference type="EMBL" id="RNA18407.1"/>
    </source>
</evidence>
<evidence type="ECO:0000313" key="3">
    <source>
        <dbReference type="Proteomes" id="UP000276133"/>
    </source>
</evidence>
<gene>
    <name evidence="2" type="ORF">BpHYR1_013919</name>
</gene>
<evidence type="ECO:0000256" key="1">
    <source>
        <dbReference type="SAM" id="MobiDB-lite"/>
    </source>
</evidence>